<dbReference type="PROSITE" id="PS51387">
    <property type="entry name" value="FAD_PCMH"/>
    <property type="match status" value="1"/>
</dbReference>
<dbReference type="Pfam" id="PF03450">
    <property type="entry name" value="CO_deh_flav_C"/>
    <property type="match status" value="1"/>
</dbReference>
<dbReference type="InterPro" id="IPR016166">
    <property type="entry name" value="FAD-bd_PCMH"/>
</dbReference>
<dbReference type="RefSeq" id="WP_126449485.1">
    <property type="nucleotide sequence ID" value="NZ_AP018553.1"/>
</dbReference>
<sequence length="301" mass="32906">MYPSNFEYYRPSNLNEALELLANGECRPIAGGQSLVPLMKLRIVAPKCLVDLGRIESLRTIAIEGDVLKVGAMVTHEEIVESQIIEEFSPVLALTAESIGDLQVRNRGTIGGSLAHADPSANYLPTLLALEAEVVVVSPLARRVVPMADFVKGPYTTDLRQGELLEAVMIPRYRGRGIVEKFAIRKADFAIGLVTMLYKVIEGKLDDLRLAVGALATGPVRLRKVEEKLRGGELNPKAAEDVLKEEVALLQPVDDIHGGAEYRRRVIFTLVKRMLEGLARGRDNEGQVEDQWGGKGGRCGA</sequence>
<organism evidence="5 6">
    <name type="scientific">Sulfodiicoccus acidiphilus</name>
    <dbReference type="NCBI Taxonomy" id="1670455"/>
    <lineage>
        <taxon>Archaea</taxon>
        <taxon>Thermoproteota</taxon>
        <taxon>Thermoprotei</taxon>
        <taxon>Sulfolobales</taxon>
        <taxon>Sulfolobaceae</taxon>
        <taxon>Sulfodiicoccus</taxon>
    </lineage>
</organism>
<dbReference type="GO" id="GO:0016491">
    <property type="term" value="F:oxidoreductase activity"/>
    <property type="evidence" value="ECO:0007669"/>
    <property type="project" value="UniProtKB-KW"/>
</dbReference>
<dbReference type="SMART" id="SM01092">
    <property type="entry name" value="CO_deh_flav_C"/>
    <property type="match status" value="1"/>
</dbReference>
<dbReference type="Pfam" id="PF00941">
    <property type="entry name" value="FAD_binding_5"/>
    <property type="match status" value="1"/>
</dbReference>
<dbReference type="PANTHER" id="PTHR42659">
    <property type="entry name" value="XANTHINE DEHYDROGENASE SUBUNIT C-RELATED"/>
    <property type="match status" value="1"/>
</dbReference>
<dbReference type="InterPro" id="IPR002346">
    <property type="entry name" value="Mopterin_DH_FAD-bd"/>
</dbReference>
<reference evidence="6" key="1">
    <citation type="submission" date="2018-04" db="EMBL/GenBank/DDBJ databases">
        <title>Complete genome sequence of Sulfodiicoccus acidiphilus strain HS-1.</title>
        <authorList>
            <person name="Sakai H.D."/>
            <person name="Kurosawa N."/>
        </authorList>
    </citation>
    <scope>NUCLEOTIDE SEQUENCE [LARGE SCALE GENOMIC DNA]</scope>
    <source>
        <strain evidence="6">HS-1</strain>
    </source>
</reference>
<dbReference type="InterPro" id="IPR036683">
    <property type="entry name" value="CO_DH_flav_C_dom_sf"/>
</dbReference>
<dbReference type="InterPro" id="IPR051312">
    <property type="entry name" value="Diverse_Substr_Oxidored"/>
</dbReference>
<keyword evidence="6" id="KW-1185">Reference proteome</keyword>
<dbReference type="Gene3D" id="3.30.390.50">
    <property type="entry name" value="CO dehydrogenase flavoprotein, C-terminal domain"/>
    <property type="match status" value="1"/>
</dbReference>
<gene>
    <name evidence="5" type="ORF">HS1genome_0540</name>
</gene>
<dbReference type="InterPro" id="IPR036318">
    <property type="entry name" value="FAD-bd_PCMH-like_sf"/>
</dbReference>
<accession>A0A348B1U9</accession>
<dbReference type="KEGG" id="sacd:HS1genome_0540"/>
<dbReference type="InterPro" id="IPR005107">
    <property type="entry name" value="CO_DH_flav_C"/>
</dbReference>
<dbReference type="GO" id="GO:0071949">
    <property type="term" value="F:FAD binding"/>
    <property type="evidence" value="ECO:0007669"/>
    <property type="project" value="InterPro"/>
</dbReference>
<dbReference type="PANTHER" id="PTHR42659:SF2">
    <property type="entry name" value="XANTHINE DEHYDROGENASE SUBUNIT C-RELATED"/>
    <property type="match status" value="1"/>
</dbReference>
<dbReference type="Gene3D" id="3.30.43.10">
    <property type="entry name" value="Uridine Diphospho-n-acetylenolpyruvylglucosamine Reductase, domain 2"/>
    <property type="match status" value="1"/>
</dbReference>
<evidence type="ECO:0000259" key="4">
    <source>
        <dbReference type="PROSITE" id="PS51387"/>
    </source>
</evidence>
<dbReference type="InterPro" id="IPR016167">
    <property type="entry name" value="FAD-bd_PCMH_sub1"/>
</dbReference>
<evidence type="ECO:0000256" key="3">
    <source>
        <dbReference type="ARBA" id="ARBA00023002"/>
    </source>
</evidence>
<evidence type="ECO:0000256" key="1">
    <source>
        <dbReference type="ARBA" id="ARBA00022630"/>
    </source>
</evidence>
<dbReference type="AlphaFoldDB" id="A0A348B1U9"/>
<dbReference type="Proteomes" id="UP000276741">
    <property type="component" value="Chromosome"/>
</dbReference>
<feature type="domain" description="FAD-binding PCMH-type" evidence="4">
    <location>
        <begin position="1"/>
        <end position="175"/>
    </location>
</feature>
<dbReference type="InterPro" id="IPR016169">
    <property type="entry name" value="FAD-bd_PCMH_sub2"/>
</dbReference>
<name>A0A348B1U9_9CREN</name>
<dbReference type="SUPFAM" id="SSF55447">
    <property type="entry name" value="CO dehydrogenase flavoprotein C-terminal domain-like"/>
    <property type="match status" value="1"/>
</dbReference>
<keyword evidence="1" id="KW-0285">Flavoprotein</keyword>
<evidence type="ECO:0000256" key="2">
    <source>
        <dbReference type="ARBA" id="ARBA00022827"/>
    </source>
</evidence>
<keyword evidence="3" id="KW-0560">Oxidoreductase</keyword>
<dbReference type="Gene3D" id="3.30.465.10">
    <property type="match status" value="1"/>
</dbReference>
<proteinExistence type="predicted"/>
<keyword evidence="2" id="KW-0274">FAD</keyword>
<protein>
    <submittedName>
        <fullName evidence="5">Carbon monoxide dehydrogenase</fullName>
    </submittedName>
</protein>
<dbReference type="SUPFAM" id="SSF56176">
    <property type="entry name" value="FAD-binding/transporter-associated domain-like"/>
    <property type="match status" value="1"/>
</dbReference>
<dbReference type="GeneID" id="38666043"/>
<evidence type="ECO:0000313" key="6">
    <source>
        <dbReference type="Proteomes" id="UP000276741"/>
    </source>
</evidence>
<evidence type="ECO:0000313" key="5">
    <source>
        <dbReference type="EMBL" id="BBD72151.1"/>
    </source>
</evidence>
<dbReference type="EMBL" id="AP018553">
    <property type="protein sequence ID" value="BBD72151.1"/>
    <property type="molecule type" value="Genomic_DNA"/>
</dbReference>